<dbReference type="STRING" id="926562.Oweho_2174"/>
<evidence type="ECO:0000313" key="4">
    <source>
        <dbReference type="Proteomes" id="UP000005631"/>
    </source>
</evidence>
<dbReference type="InterPro" id="IPR052520">
    <property type="entry name" value="ATL_DNA_repair"/>
</dbReference>
<dbReference type="InterPro" id="IPR014048">
    <property type="entry name" value="MethylDNA_cys_MeTrfase_DNA-bd"/>
</dbReference>
<evidence type="ECO:0000259" key="2">
    <source>
        <dbReference type="Pfam" id="PF01035"/>
    </source>
</evidence>
<dbReference type="CDD" id="cd06445">
    <property type="entry name" value="ATase"/>
    <property type="match status" value="1"/>
</dbReference>
<proteinExistence type="predicted"/>
<dbReference type="eggNOG" id="COG3695">
    <property type="taxonomic scope" value="Bacteria"/>
</dbReference>
<dbReference type="Gene3D" id="1.10.10.10">
    <property type="entry name" value="Winged helix-like DNA-binding domain superfamily/Winged helix DNA-binding domain"/>
    <property type="match status" value="1"/>
</dbReference>
<name>G8R481_OWEHD</name>
<dbReference type="SUPFAM" id="SSF46767">
    <property type="entry name" value="Methylated DNA-protein cysteine methyltransferase, C-terminal domain"/>
    <property type="match status" value="1"/>
</dbReference>
<dbReference type="NCBIfam" id="TIGR00589">
    <property type="entry name" value="ogt"/>
    <property type="match status" value="1"/>
</dbReference>
<gene>
    <name evidence="3" type="ordered locus">Oweho_2174</name>
</gene>
<dbReference type="PANTHER" id="PTHR42942:SF1">
    <property type="entry name" value="ALKYLTRANSFERASE-LIKE PROTEIN 1"/>
    <property type="match status" value="1"/>
</dbReference>
<dbReference type="InterPro" id="IPR036388">
    <property type="entry name" value="WH-like_DNA-bd_sf"/>
</dbReference>
<dbReference type="PANTHER" id="PTHR42942">
    <property type="entry name" value="6-O-METHYLGUANINE DNA METHYLTRANSFERASE"/>
    <property type="match status" value="1"/>
</dbReference>
<dbReference type="EMBL" id="CP003156">
    <property type="protein sequence ID" value="AEV33148.1"/>
    <property type="molecule type" value="Genomic_DNA"/>
</dbReference>
<dbReference type="GO" id="GO:0032259">
    <property type="term" value="P:methylation"/>
    <property type="evidence" value="ECO:0007669"/>
    <property type="project" value="UniProtKB-KW"/>
</dbReference>
<dbReference type="AlphaFoldDB" id="G8R481"/>
<sequence>MADDNFFERVYAVAKLIPYGRVTSYGAIAKFIGAPKSARMVGYAMNGSISEHDIPAHRVVNRNGILSGKSHFGGSRVMEQLLQSEGISVEDDQVQDFEKVFWDPFIELDRETFL</sequence>
<dbReference type="RefSeq" id="WP_014202497.1">
    <property type="nucleotide sequence ID" value="NC_016599.1"/>
</dbReference>
<dbReference type="KEGG" id="oho:Oweho_2174"/>
<evidence type="ECO:0000313" key="3">
    <source>
        <dbReference type="EMBL" id="AEV33148.1"/>
    </source>
</evidence>
<keyword evidence="4" id="KW-1185">Reference proteome</keyword>
<dbReference type="Proteomes" id="UP000005631">
    <property type="component" value="Chromosome"/>
</dbReference>
<dbReference type="Pfam" id="PF01035">
    <property type="entry name" value="DNA_binding_1"/>
    <property type="match status" value="1"/>
</dbReference>
<feature type="domain" description="Methylated-DNA-[protein]-cysteine S-methyltransferase DNA binding" evidence="2">
    <location>
        <begin position="5"/>
        <end position="87"/>
    </location>
</feature>
<dbReference type="GO" id="GO:0008168">
    <property type="term" value="F:methyltransferase activity"/>
    <property type="evidence" value="ECO:0007669"/>
    <property type="project" value="UniProtKB-KW"/>
</dbReference>
<keyword evidence="1" id="KW-0227">DNA damage</keyword>
<keyword evidence="3" id="KW-0808">Transferase</keyword>
<organism evidence="3 4">
    <name type="scientific">Owenweeksia hongkongensis (strain DSM 17368 / CIP 108786 / JCM 12287 / NRRL B-23963 / UST20020801)</name>
    <dbReference type="NCBI Taxonomy" id="926562"/>
    <lineage>
        <taxon>Bacteria</taxon>
        <taxon>Pseudomonadati</taxon>
        <taxon>Bacteroidota</taxon>
        <taxon>Flavobacteriia</taxon>
        <taxon>Flavobacteriales</taxon>
        <taxon>Owenweeksiaceae</taxon>
        <taxon>Owenweeksia</taxon>
    </lineage>
</organism>
<reference evidence="3 4" key="1">
    <citation type="journal article" date="2012" name="Stand. Genomic Sci.">
        <title>Genome sequence of the orange-pigmented seawater bacterium Owenweeksia hongkongensis type strain (UST20020801(T)).</title>
        <authorList>
            <person name="Riedel T."/>
            <person name="Held B."/>
            <person name="Nolan M."/>
            <person name="Lucas S."/>
            <person name="Lapidus A."/>
            <person name="Tice H."/>
            <person name="Del Rio T.G."/>
            <person name="Cheng J.F."/>
            <person name="Han C."/>
            <person name="Tapia R."/>
            <person name="Goodwin L.A."/>
            <person name="Pitluck S."/>
            <person name="Liolios K."/>
            <person name="Mavromatis K."/>
            <person name="Pagani I."/>
            <person name="Ivanova N."/>
            <person name="Mikhailova N."/>
            <person name="Pati A."/>
            <person name="Chen A."/>
            <person name="Palaniappan K."/>
            <person name="Rohde M."/>
            <person name="Tindall B.J."/>
            <person name="Detter J.C."/>
            <person name="Goker M."/>
            <person name="Woyke T."/>
            <person name="Bristow J."/>
            <person name="Eisen J.A."/>
            <person name="Markowitz V."/>
            <person name="Hugenholtz P."/>
            <person name="Klenk H.P."/>
            <person name="Kyrpides N.C."/>
        </authorList>
    </citation>
    <scope>NUCLEOTIDE SEQUENCE</scope>
    <source>
        <strain evidence="4">DSM 17368 / JCM 12287 / NRRL B-23963</strain>
    </source>
</reference>
<accession>G8R481</accession>
<keyword evidence="3" id="KW-0489">Methyltransferase</keyword>
<dbReference type="OrthoDB" id="9132167at2"/>
<dbReference type="PATRIC" id="fig|926562.3.peg.2192"/>
<evidence type="ECO:0000256" key="1">
    <source>
        <dbReference type="ARBA" id="ARBA00022763"/>
    </source>
</evidence>
<dbReference type="GO" id="GO:0006281">
    <property type="term" value="P:DNA repair"/>
    <property type="evidence" value="ECO:0007669"/>
    <property type="project" value="InterPro"/>
</dbReference>
<protein>
    <submittedName>
        <fullName evidence="3">O-6-methylguanine DNA methyltransferase</fullName>
    </submittedName>
</protein>
<dbReference type="HOGENOM" id="CLU_000445_52_5_10"/>
<dbReference type="InterPro" id="IPR036217">
    <property type="entry name" value="MethylDNA_cys_MeTrfase_DNAb"/>
</dbReference>